<dbReference type="InterPro" id="IPR051446">
    <property type="entry name" value="HTH_trans_reg/aminotransferase"/>
</dbReference>
<evidence type="ECO:0000256" key="5">
    <source>
        <dbReference type="ARBA" id="ARBA00023163"/>
    </source>
</evidence>
<dbReference type="Pfam" id="PF00155">
    <property type="entry name" value="Aminotran_1_2"/>
    <property type="match status" value="1"/>
</dbReference>
<evidence type="ECO:0000313" key="7">
    <source>
        <dbReference type="EMBL" id="MBH5389377.1"/>
    </source>
</evidence>
<comment type="caution">
    <text evidence="7">The sequence shown here is derived from an EMBL/GenBank/DDBJ whole genome shotgun (WGS) entry which is preliminary data.</text>
</comment>
<dbReference type="Gene3D" id="1.10.10.10">
    <property type="entry name" value="Winged helix-like DNA-binding domain superfamily/Winged helix DNA-binding domain"/>
    <property type="match status" value="1"/>
</dbReference>
<keyword evidence="5" id="KW-0804">Transcription</keyword>
<evidence type="ECO:0000256" key="3">
    <source>
        <dbReference type="ARBA" id="ARBA00023015"/>
    </source>
</evidence>
<dbReference type="EMBL" id="JACEGD010000022">
    <property type="protein sequence ID" value="MBH5389377.1"/>
    <property type="molecule type" value="Genomic_DNA"/>
</dbReference>
<evidence type="ECO:0000256" key="1">
    <source>
        <dbReference type="ARBA" id="ARBA00005384"/>
    </source>
</evidence>
<feature type="domain" description="HTH gntR-type" evidence="6">
    <location>
        <begin position="33"/>
        <end position="101"/>
    </location>
</feature>
<dbReference type="InterPro" id="IPR015424">
    <property type="entry name" value="PyrdxlP-dep_Trfase"/>
</dbReference>
<evidence type="ECO:0000256" key="2">
    <source>
        <dbReference type="ARBA" id="ARBA00022898"/>
    </source>
</evidence>
<organism evidence="7 8">
    <name type="scientific">Bradyrhizobium diversitatis</name>
    <dbReference type="NCBI Taxonomy" id="2755406"/>
    <lineage>
        <taxon>Bacteria</taxon>
        <taxon>Pseudomonadati</taxon>
        <taxon>Pseudomonadota</taxon>
        <taxon>Alphaproteobacteria</taxon>
        <taxon>Hyphomicrobiales</taxon>
        <taxon>Nitrobacteraceae</taxon>
        <taxon>Bradyrhizobium</taxon>
    </lineage>
</organism>
<reference evidence="7 8" key="1">
    <citation type="submission" date="2020-07" db="EMBL/GenBank/DDBJ databases">
        <title>Bradyrhizobium diversity isolated from nodules of indigenous legumes of Western Australia.</title>
        <authorList>
            <person name="Klepa M.S."/>
        </authorList>
    </citation>
    <scope>NUCLEOTIDE SEQUENCE [LARGE SCALE GENOMIC DNA]</scope>
    <source>
        <strain evidence="7 8">CNPSo 4019</strain>
    </source>
</reference>
<dbReference type="GO" id="GO:0008483">
    <property type="term" value="F:transaminase activity"/>
    <property type="evidence" value="ECO:0007669"/>
    <property type="project" value="UniProtKB-KW"/>
</dbReference>
<protein>
    <submittedName>
        <fullName evidence="7">PLP-dependent aminotransferase family protein</fullName>
    </submittedName>
</protein>
<keyword evidence="8" id="KW-1185">Reference proteome</keyword>
<comment type="similarity">
    <text evidence="1">In the C-terminal section; belongs to the class-I pyridoxal-phosphate-dependent aminotransferase family.</text>
</comment>
<dbReference type="CDD" id="cd07377">
    <property type="entry name" value="WHTH_GntR"/>
    <property type="match status" value="1"/>
</dbReference>
<gene>
    <name evidence="7" type="ORF">H1B27_24265</name>
</gene>
<dbReference type="PANTHER" id="PTHR46577:SF1">
    <property type="entry name" value="HTH-TYPE TRANSCRIPTIONAL REGULATORY PROTEIN GABR"/>
    <property type="match status" value="1"/>
</dbReference>
<name>A0ABS0P7U8_9BRAD</name>
<dbReference type="InterPro" id="IPR036388">
    <property type="entry name" value="WH-like_DNA-bd_sf"/>
</dbReference>
<keyword evidence="2" id="KW-0663">Pyridoxal phosphate</keyword>
<dbReference type="SUPFAM" id="SSF46785">
    <property type="entry name" value="Winged helix' DNA-binding domain"/>
    <property type="match status" value="1"/>
</dbReference>
<keyword evidence="3" id="KW-0805">Transcription regulation</keyword>
<dbReference type="PROSITE" id="PS50949">
    <property type="entry name" value="HTH_GNTR"/>
    <property type="match status" value="1"/>
</dbReference>
<keyword evidence="7" id="KW-0032">Aminotransferase</keyword>
<evidence type="ECO:0000259" key="6">
    <source>
        <dbReference type="PROSITE" id="PS50949"/>
    </source>
</evidence>
<dbReference type="PANTHER" id="PTHR46577">
    <property type="entry name" value="HTH-TYPE TRANSCRIPTIONAL REGULATORY PROTEIN GABR"/>
    <property type="match status" value="1"/>
</dbReference>
<dbReference type="InterPro" id="IPR000524">
    <property type="entry name" value="Tscrpt_reg_HTH_GntR"/>
</dbReference>
<dbReference type="InterPro" id="IPR015421">
    <property type="entry name" value="PyrdxlP-dep_Trfase_major"/>
</dbReference>
<dbReference type="InterPro" id="IPR004839">
    <property type="entry name" value="Aminotransferase_I/II_large"/>
</dbReference>
<dbReference type="InterPro" id="IPR036390">
    <property type="entry name" value="WH_DNA-bd_sf"/>
</dbReference>
<dbReference type="Pfam" id="PF00392">
    <property type="entry name" value="GntR"/>
    <property type="match status" value="1"/>
</dbReference>
<dbReference type="CDD" id="cd00609">
    <property type="entry name" value="AAT_like"/>
    <property type="match status" value="1"/>
</dbReference>
<dbReference type="SUPFAM" id="SSF53383">
    <property type="entry name" value="PLP-dependent transferases"/>
    <property type="match status" value="1"/>
</dbReference>
<dbReference type="SMART" id="SM00345">
    <property type="entry name" value="HTH_GNTR"/>
    <property type="match status" value="1"/>
</dbReference>
<proteinExistence type="inferred from homology"/>
<evidence type="ECO:0000313" key="8">
    <source>
        <dbReference type="Proteomes" id="UP001194539"/>
    </source>
</evidence>
<dbReference type="Proteomes" id="UP001194539">
    <property type="component" value="Unassembled WGS sequence"/>
</dbReference>
<dbReference type="Gene3D" id="3.40.640.10">
    <property type="entry name" value="Type I PLP-dependent aspartate aminotransferase-like (Major domain)"/>
    <property type="match status" value="1"/>
</dbReference>
<keyword evidence="4" id="KW-0238">DNA-binding</keyword>
<accession>A0ABS0P7U8</accession>
<keyword evidence="7" id="KW-0808">Transferase</keyword>
<dbReference type="PRINTS" id="PR00035">
    <property type="entry name" value="HTHGNTR"/>
</dbReference>
<sequence length="508" mass="56280">MLDHLGRTQATLKDQFGAILVGQSETGKRCHKPNGARQIYEALKAQIEDGVYRPRDQLPSTRALAAEFGASRTTITAAYEQLLAEGFIETRQGRRAFVAPALRSGRLSRAAGNQATRTARLSAFGRRLLDLSGPPIATEAQQVDFRYGDIAAADFPSLTWRRALTKVLTASGPRSLRYQDPQASMELRTALQAYLWRARSLRCGVEQIIIVNGSQQGLDLCSRILLDPGDRFVIETPCYWAARHVFESSGAMPQFVPVDEDGLQTQALKDVKKARLCYVTPSHQFPLGHVLSASRRAQLLQWADKAGAYVIEDDYDGEYRYDIGPIQPLHVFDEAAHVIYLGTLSKTLSPLLRLGYVVVPPELIHAFRTAKRLTDRHSPALEQAALANFLHSGAYERHVRKLRRKNAQRRSALLEALAEHFGEAIELQGAEAGLHVVAWFKKLDAAQEVAIAQNARHNGVGIYPVSGLYENGRGSAKRRAGFVFGYAALEAREIRHGVARLASALRER</sequence>
<evidence type="ECO:0000256" key="4">
    <source>
        <dbReference type="ARBA" id="ARBA00023125"/>
    </source>
</evidence>
<dbReference type="RefSeq" id="WP_197967816.1">
    <property type="nucleotide sequence ID" value="NZ_JACEGD010000022.1"/>
</dbReference>